<evidence type="ECO:0000313" key="3">
    <source>
        <dbReference type="Proteomes" id="UP000823928"/>
    </source>
</evidence>
<gene>
    <name evidence="2" type="ORF">IAC10_14685</name>
</gene>
<reference evidence="2" key="2">
    <citation type="journal article" date="2021" name="PeerJ">
        <title>Extensive microbial diversity within the chicken gut microbiome revealed by metagenomics and culture.</title>
        <authorList>
            <person name="Gilroy R."/>
            <person name="Ravi A."/>
            <person name="Getino M."/>
            <person name="Pursley I."/>
            <person name="Horton D.L."/>
            <person name="Alikhan N.F."/>
            <person name="Baker D."/>
            <person name="Gharbi K."/>
            <person name="Hall N."/>
            <person name="Watson M."/>
            <person name="Adriaenssens E.M."/>
            <person name="Foster-Nyarko E."/>
            <person name="Jarju S."/>
            <person name="Secka A."/>
            <person name="Antonio M."/>
            <person name="Oren A."/>
            <person name="Chaudhuri R.R."/>
            <person name="La Ragione R."/>
            <person name="Hildebrand F."/>
            <person name="Pallen M.J."/>
        </authorList>
    </citation>
    <scope>NUCLEOTIDE SEQUENCE</scope>
    <source>
        <strain evidence="2">6276</strain>
    </source>
</reference>
<feature type="domain" description="Transcription factor zinc-finger" evidence="1">
    <location>
        <begin position="78"/>
        <end position="118"/>
    </location>
</feature>
<dbReference type="Proteomes" id="UP000823928">
    <property type="component" value="Unassembled WGS sequence"/>
</dbReference>
<dbReference type="Pfam" id="PF13453">
    <property type="entry name" value="Zn_ribbon_TFIIB"/>
    <property type="match status" value="2"/>
</dbReference>
<sequence>MADSHHTLTCPACGEDMQKIFIPSLGINIDICTRGCGGIFFDNREFKLFDNPDKDIEDLIDATENNDFKPVDESLDRICPACGAKMVKNFANRYKEIQIDECYTCGGKFLDHGELTKLRG</sequence>
<evidence type="ECO:0000259" key="1">
    <source>
        <dbReference type="Pfam" id="PF13453"/>
    </source>
</evidence>
<feature type="domain" description="Transcription factor zinc-finger" evidence="1">
    <location>
        <begin position="9"/>
        <end position="46"/>
    </location>
</feature>
<organism evidence="2 3">
    <name type="scientific">Candidatus Scatousia excrementigallinarum</name>
    <dbReference type="NCBI Taxonomy" id="2840935"/>
    <lineage>
        <taxon>Bacteria</taxon>
        <taxon>Candidatus Scatousia</taxon>
    </lineage>
</organism>
<dbReference type="InterPro" id="IPR027392">
    <property type="entry name" value="TF_Znf"/>
</dbReference>
<name>A0A9D1JPB2_9BACT</name>
<dbReference type="AlphaFoldDB" id="A0A9D1JPB2"/>
<reference evidence="2" key="1">
    <citation type="submission" date="2020-10" db="EMBL/GenBank/DDBJ databases">
        <authorList>
            <person name="Gilroy R."/>
        </authorList>
    </citation>
    <scope>NUCLEOTIDE SEQUENCE</scope>
    <source>
        <strain evidence="2">6276</strain>
    </source>
</reference>
<comment type="caution">
    <text evidence="2">The sequence shown here is derived from an EMBL/GenBank/DDBJ whole genome shotgun (WGS) entry which is preliminary data.</text>
</comment>
<protein>
    <submittedName>
        <fullName evidence="2">Zf-TFIIB domain-containing protein</fullName>
    </submittedName>
</protein>
<evidence type="ECO:0000313" key="2">
    <source>
        <dbReference type="EMBL" id="HIS37848.1"/>
    </source>
</evidence>
<accession>A0A9D1JPB2</accession>
<proteinExistence type="predicted"/>
<dbReference type="EMBL" id="DVIU01000301">
    <property type="protein sequence ID" value="HIS37848.1"/>
    <property type="molecule type" value="Genomic_DNA"/>
</dbReference>